<name>A0AAJ1MPE1_9SPIO</name>
<feature type="domain" description="Transketolase N-terminal" evidence="5">
    <location>
        <begin position="19"/>
        <end position="272"/>
    </location>
</feature>
<comment type="similarity">
    <text evidence="2">Belongs to the transketolase family.</text>
</comment>
<reference evidence="6 7" key="1">
    <citation type="submission" date="2022-12" db="EMBL/GenBank/DDBJ databases">
        <title>Metagenome assembled genome from gulf of manar.</title>
        <authorList>
            <person name="Kohli P."/>
            <person name="Pk S."/>
            <person name="Venkata Ramana C."/>
            <person name="Sasikala C."/>
        </authorList>
    </citation>
    <scope>NUCLEOTIDE SEQUENCE [LARGE SCALE GENOMIC DNA]</scope>
    <source>
        <strain evidence="6">JB008</strain>
    </source>
</reference>
<protein>
    <submittedName>
        <fullName evidence="6">Transketolase</fullName>
    </submittedName>
</protein>
<comment type="caution">
    <text evidence="6">The sequence shown here is derived from an EMBL/GenBank/DDBJ whole genome shotgun (WGS) entry which is preliminary data.</text>
</comment>
<comment type="cofactor">
    <cofactor evidence="1">
        <name>thiamine diphosphate</name>
        <dbReference type="ChEBI" id="CHEBI:58937"/>
    </cofactor>
</comment>
<dbReference type="Gene3D" id="3.40.50.970">
    <property type="match status" value="1"/>
</dbReference>
<dbReference type="InterPro" id="IPR005474">
    <property type="entry name" value="Transketolase_N"/>
</dbReference>
<dbReference type="PANTHER" id="PTHR47514:SF1">
    <property type="entry name" value="TRANSKETOLASE N-TERMINAL SECTION-RELATED"/>
    <property type="match status" value="1"/>
</dbReference>
<evidence type="ECO:0000313" key="6">
    <source>
        <dbReference type="EMBL" id="MDC7227659.1"/>
    </source>
</evidence>
<dbReference type="CDD" id="cd02012">
    <property type="entry name" value="TPP_TK"/>
    <property type="match status" value="1"/>
</dbReference>
<feature type="coiled-coil region" evidence="4">
    <location>
        <begin position="258"/>
        <end position="285"/>
    </location>
</feature>
<dbReference type="EMBL" id="JAQQAL010000030">
    <property type="protein sequence ID" value="MDC7227659.1"/>
    <property type="molecule type" value="Genomic_DNA"/>
</dbReference>
<dbReference type="Pfam" id="PF00456">
    <property type="entry name" value="Transketolase_N"/>
    <property type="match status" value="1"/>
</dbReference>
<dbReference type="InterPro" id="IPR029061">
    <property type="entry name" value="THDP-binding"/>
</dbReference>
<sequence>MSLTSAEELKLKKKALDLRTNVLRMMKASRAGHVGGAMSSAEILTVLYFHIMNVSPENFKDNNRDRFVLSAGHKCLILYAALAELGFIDYSVLDTYGSMGCLLPGHPNMKIPGVEANTGALGHGLSISGGMAQGLKLNGSDARVFTVMGDGELAEGSNWEAFAAAAHHRLDNLLAFIDWNGLQIGGKTADVMNYSPLTEKLEAFGWSVINIDGHDLNAIVDAVTTASETKGKPTAVIAKTIKSKGLSFAEGKAGYHYWKASDEEIAEAEANLEQQRTELTAMEGGAE</sequence>
<evidence type="ECO:0000313" key="7">
    <source>
        <dbReference type="Proteomes" id="UP001221217"/>
    </source>
</evidence>
<gene>
    <name evidence="6" type="ORF">PQJ61_12915</name>
</gene>
<keyword evidence="4" id="KW-0175">Coiled coil</keyword>
<keyword evidence="3" id="KW-0786">Thiamine pyrophosphate</keyword>
<organism evidence="6 7">
    <name type="scientific">Candidatus Thalassospirochaeta sargassi</name>
    <dbReference type="NCBI Taxonomy" id="3119039"/>
    <lineage>
        <taxon>Bacteria</taxon>
        <taxon>Pseudomonadati</taxon>
        <taxon>Spirochaetota</taxon>
        <taxon>Spirochaetia</taxon>
        <taxon>Spirochaetales</taxon>
        <taxon>Spirochaetaceae</taxon>
        <taxon>Candidatus Thalassospirochaeta</taxon>
    </lineage>
</organism>
<evidence type="ECO:0000259" key="5">
    <source>
        <dbReference type="Pfam" id="PF00456"/>
    </source>
</evidence>
<dbReference type="AlphaFoldDB" id="A0AAJ1MPE1"/>
<dbReference type="Proteomes" id="UP001221217">
    <property type="component" value="Unassembled WGS sequence"/>
</dbReference>
<accession>A0AAJ1MPE1</accession>
<proteinExistence type="inferred from homology"/>
<evidence type="ECO:0000256" key="2">
    <source>
        <dbReference type="ARBA" id="ARBA00007131"/>
    </source>
</evidence>
<evidence type="ECO:0000256" key="4">
    <source>
        <dbReference type="SAM" id="Coils"/>
    </source>
</evidence>
<dbReference type="SUPFAM" id="SSF52518">
    <property type="entry name" value="Thiamin diphosphate-binding fold (THDP-binding)"/>
    <property type="match status" value="1"/>
</dbReference>
<evidence type="ECO:0000256" key="1">
    <source>
        <dbReference type="ARBA" id="ARBA00001964"/>
    </source>
</evidence>
<evidence type="ECO:0000256" key="3">
    <source>
        <dbReference type="ARBA" id="ARBA00023052"/>
    </source>
</evidence>
<dbReference type="PANTHER" id="PTHR47514">
    <property type="entry name" value="TRANSKETOLASE N-TERMINAL SECTION-RELATED"/>
    <property type="match status" value="1"/>
</dbReference>